<evidence type="ECO:0000256" key="1">
    <source>
        <dbReference type="SAM" id="MobiDB-lite"/>
    </source>
</evidence>
<gene>
    <name evidence="4" type="primary">fliG_1</name>
    <name evidence="4" type="ORF">Mal4_46080</name>
</gene>
<dbReference type="PRINTS" id="PR00954">
    <property type="entry name" value="FLGMOTORFLIG"/>
</dbReference>
<dbReference type="GO" id="GO:0009288">
    <property type="term" value="C:bacterial-type flagellum"/>
    <property type="evidence" value="ECO:0007669"/>
    <property type="project" value="InterPro"/>
</dbReference>
<dbReference type="Pfam" id="PF01706">
    <property type="entry name" value="FliG_C"/>
    <property type="match status" value="1"/>
</dbReference>
<protein>
    <submittedName>
        <fullName evidence="4">Flagellar motor switch protein FliG</fullName>
    </submittedName>
</protein>
<evidence type="ECO:0000313" key="5">
    <source>
        <dbReference type="Proteomes" id="UP000320496"/>
    </source>
</evidence>
<dbReference type="InterPro" id="IPR032779">
    <property type="entry name" value="FliG_M"/>
</dbReference>
<evidence type="ECO:0000313" key="4">
    <source>
        <dbReference type="EMBL" id="QDU40252.1"/>
    </source>
</evidence>
<keyword evidence="5" id="KW-1185">Reference proteome</keyword>
<dbReference type="Gene3D" id="1.10.220.30">
    <property type="match status" value="3"/>
</dbReference>
<proteinExistence type="predicted"/>
<dbReference type="GO" id="GO:0003774">
    <property type="term" value="F:cytoskeletal motor activity"/>
    <property type="evidence" value="ECO:0007669"/>
    <property type="project" value="InterPro"/>
</dbReference>
<dbReference type="GO" id="GO:0006935">
    <property type="term" value="P:chemotaxis"/>
    <property type="evidence" value="ECO:0007669"/>
    <property type="project" value="InterPro"/>
</dbReference>
<keyword evidence="4" id="KW-0969">Cilium</keyword>
<reference evidence="4 5" key="1">
    <citation type="submission" date="2019-02" db="EMBL/GenBank/DDBJ databases">
        <title>Deep-cultivation of Planctomycetes and their phenomic and genomic characterization uncovers novel biology.</title>
        <authorList>
            <person name="Wiegand S."/>
            <person name="Jogler M."/>
            <person name="Boedeker C."/>
            <person name="Pinto D."/>
            <person name="Vollmers J."/>
            <person name="Rivas-Marin E."/>
            <person name="Kohn T."/>
            <person name="Peeters S.H."/>
            <person name="Heuer A."/>
            <person name="Rast P."/>
            <person name="Oberbeckmann S."/>
            <person name="Bunk B."/>
            <person name="Jeske O."/>
            <person name="Meyerdierks A."/>
            <person name="Storesund J.E."/>
            <person name="Kallscheuer N."/>
            <person name="Luecker S."/>
            <person name="Lage O.M."/>
            <person name="Pohl T."/>
            <person name="Merkel B.J."/>
            <person name="Hornburger P."/>
            <person name="Mueller R.-W."/>
            <person name="Bruemmer F."/>
            <person name="Labrenz M."/>
            <person name="Spormann A.M."/>
            <person name="Op den Camp H."/>
            <person name="Overmann J."/>
            <person name="Amann R."/>
            <person name="Jetten M.S.M."/>
            <person name="Mascher T."/>
            <person name="Medema M.H."/>
            <person name="Devos D.P."/>
            <person name="Kaster A.-K."/>
            <person name="Ovreas L."/>
            <person name="Rohde M."/>
            <person name="Galperin M.Y."/>
            <person name="Jogler C."/>
        </authorList>
    </citation>
    <scope>NUCLEOTIDE SEQUENCE [LARGE SCALE GENOMIC DNA]</scope>
    <source>
        <strain evidence="4 5">Mal4</strain>
    </source>
</reference>
<dbReference type="SUPFAM" id="SSF48029">
    <property type="entry name" value="FliG"/>
    <property type="match status" value="2"/>
</dbReference>
<evidence type="ECO:0000259" key="2">
    <source>
        <dbReference type="Pfam" id="PF01706"/>
    </source>
</evidence>
<organism evidence="4 5">
    <name type="scientific">Maioricimonas rarisocia</name>
    <dbReference type="NCBI Taxonomy" id="2528026"/>
    <lineage>
        <taxon>Bacteria</taxon>
        <taxon>Pseudomonadati</taxon>
        <taxon>Planctomycetota</taxon>
        <taxon>Planctomycetia</taxon>
        <taxon>Planctomycetales</taxon>
        <taxon>Planctomycetaceae</taxon>
        <taxon>Maioricimonas</taxon>
    </lineage>
</organism>
<dbReference type="InterPro" id="IPR000090">
    <property type="entry name" value="Flg_Motor_Flig"/>
</dbReference>
<dbReference type="RefSeq" id="WP_145371424.1">
    <property type="nucleotide sequence ID" value="NZ_CP036275.1"/>
</dbReference>
<dbReference type="InterPro" id="IPR011002">
    <property type="entry name" value="FliG_a-hlx"/>
</dbReference>
<dbReference type="EMBL" id="CP036275">
    <property type="protein sequence ID" value="QDU40252.1"/>
    <property type="molecule type" value="Genomic_DNA"/>
</dbReference>
<dbReference type="GO" id="GO:0071973">
    <property type="term" value="P:bacterial-type flagellum-dependent cell motility"/>
    <property type="evidence" value="ECO:0007669"/>
    <property type="project" value="InterPro"/>
</dbReference>
<keyword evidence="4" id="KW-0966">Cell projection</keyword>
<accession>A0A517ZCS0</accession>
<name>A0A517ZCS0_9PLAN</name>
<dbReference type="OrthoDB" id="9780302at2"/>
<feature type="domain" description="Flagellar motor switch protein FliG C-terminal" evidence="2">
    <location>
        <begin position="224"/>
        <end position="324"/>
    </location>
</feature>
<evidence type="ECO:0000259" key="3">
    <source>
        <dbReference type="Pfam" id="PF14841"/>
    </source>
</evidence>
<feature type="domain" description="Flagellar motor switch protein FliG middle" evidence="3">
    <location>
        <begin position="123"/>
        <end position="185"/>
    </location>
</feature>
<dbReference type="Pfam" id="PF14841">
    <property type="entry name" value="FliG_M"/>
    <property type="match status" value="1"/>
</dbReference>
<dbReference type="KEGG" id="mri:Mal4_46080"/>
<dbReference type="Proteomes" id="UP000320496">
    <property type="component" value="Chromosome"/>
</dbReference>
<sequence length="327" mass="37430">MAKVEDKAVMILHVLGKDVAESVMERLPPERQTDLRRRLDDLSDVRIPARRQRELLDEFERFFRFVLKQSKPRLKVHSPEETEGDEQEGSTQRSRRQAREEQAEEFVPTENPFADLEDLSVFQVASALEGEQARTIAIVLGNISPERTAEILSLLPEDRREQVIRELSAEHHMPPALLERIAAAIVGRAVKLPPEPPKRFDRIQRIVNVLRALDKDQQRQMLRAIEEDDADTASQILERLYVFEDITTLDDPVVQQILLNVESGTMATALYEADEEIRQKVFSNLSRRAREALQEELEFQGRVSSTQLEQARQIVVQAIAKASQEAG</sequence>
<keyword evidence="4" id="KW-0282">Flagellum</keyword>
<dbReference type="PANTHER" id="PTHR30534">
    <property type="entry name" value="FLAGELLAR MOTOR SWITCH PROTEIN FLIG"/>
    <property type="match status" value="1"/>
</dbReference>
<feature type="region of interest" description="Disordered" evidence="1">
    <location>
        <begin position="74"/>
        <end position="110"/>
    </location>
</feature>
<dbReference type="PANTHER" id="PTHR30534:SF0">
    <property type="entry name" value="FLAGELLAR MOTOR SWITCH PROTEIN FLIG"/>
    <property type="match status" value="1"/>
</dbReference>
<dbReference type="AlphaFoldDB" id="A0A517ZCS0"/>
<dbReference type="InterPro" id="IPR023087">
    <property type="entry name" value="Flg_Motor_Flig_C"/>
</dbReference>